<evidence type="ECO:0000259" key="7">
    <source>
        <dbReference type="PROSITE" id="PS50841"/>
    </source>
</evidence>
<dbReference type="PROSITE" id="PS50841">
    <property type="entry name" value="DIX"/>
    <property type="match status" value="1"/>
</dbReference>
<dbReference type="InterPro" id="IPR016137">
    <property type="entry name" value="RGS"/>
</dbReference>
<dbReference type="Gene3D" id="1.10.167.10">
    <property type="entry name" value="Regulator of G-protein Signalling 4, domain 2"/>
    <property type="match status" value="1"/>
</dbReference>
<dbReference type="InterPro" id="IPR001158">
    <property type="entry name" value="DIX"/>
</dbReference>
<evidence type="ECO:0000256" key="1">
    <source>
        <dbReference type="ARBA" id="ARBA00004496"/>
    </source>
</evidence>
<dbReference type="SMART" id="SM00021">
    <property type="entry name" value="DAX"/>
    <property type="match status" value="1"/>
</dbReference>
<evidence type="ECO:0000256" key="4">
    <source>
        <dbReference type="PROSITE-ProRule" id="PRU00069"/>
    </source>
</evidence>
<dbReference type="Pfam" id="PF16646">
    <property type="entry name" value="AXIN1_TNKS_BD"/>
    <property type="match status" value="1"/>
</dbReference>
<evidence type="ECO:0008006" key="10">
    <source>
        <dbReference type="Google" id="ProtNLM"/>
    </source>
</evidence>
<feature type="compositionally biased region" description="Basic residues" evidence="5">
    <location>
        <begin position="238"/>
        <end position="250"/>
    </location>
</feature>
<feature type="compositionally biased region" description="Polar residues" evidence="5">
    <location>
        <begin position="190"/>
        <end position="208"/>
    </location>
</feature>
<dbReference type="GO" id="GO:0031625">
    <property type="term" value="F:ubiquitin protein ligase binding"/>
    <property type="evidence" value="ECO:0007669"/>
    <property type="project" value="TreeGrafter"/>
</dbReference>
<dbReference type="Pfam" id="PF00778">
    <property type="entry name" value="DIX"/>
    <property type="match status" value="1"/>
</dbReference>
<evidence type="ECO:0000256" key="3">
    <source>
        <dbReference type="ARBA" id="ARBA00022687"/>
    </source>
</evidence>
<dbReference type="PANTHER" id="PTHR46102">
    <property type="entry name" value="AXIN"/>
    <property type="match status" value="1"/>
</dbReference>
<dbReference type="EMBL" id="JAWDJR010000001">
    <property type="protein sequence ID" value="KAK9981876.1"/>
    <property type="molecule type" value="Genomic_DNA"/>
</dbReference>
<dbReference type="Gene3D" id="1.10.196.10">
    <property type="match status" value="1"/>
</dbReference>
<evidence type="ECO:0000256" key="2">
    <source>
        <dbReference type="ARBA" id="ARBA00022490"/>
    </source>
</evidence>
<gene>
    <name evidence="8" type="ORF">ABG768_001399</name>
</gene>
<dbReference type="CDD" id="cd11582">
    <property type="entry name" value="Axin_TNKS_binding"/>
    <property type="match status" value="1"/>
</dbReference>
<name>A0AAW2B7F9_CULAL</name>
<dbReference type="PROSITE" id="PS50132">
    <property type="entry name" value="RGS"/>
    <property type="match status" value="1"/>
</dbReference>
<dbReference type="GO" id="GO:0008013">
    <property type="term" value="F:beta-catenin binding"/>
    <property type="evidence" value="ECO:0007669"/>
    <property type="project" value="TreeGrafter"/>
</dbReference>
<dbReference type="GO" id="GO:0019901">
    <property type="term" value="F:protein kinase binding"/>
    <property type="evidence" value="ECO:0007669"/>
    <property type="project" value="TreeGrafter"/>
</dbReference>
<dbReference type="GO" id="GO:0032436">
    <property type="term" value="P:positive regulation of proteasomal ubiquitin-dependent protein catabolic process"/>
    <property type="evidence" value="ECO:0007669"/>
    <property type="project" value="TreeGrafter"/>
</dbReference>
<dbReference type="Pfam" id="PF00615">
    <property type="entry name" value="RGS"/>
    <property type="match status" value="1"/>
</dbReference>
<dbReference type="SUPFAM" id="SSF48097">
    <property type="entry name" value="Regulator of G-protein signaling, RGS"/>
    <property type="match status" value="1"/>
</dbReference>
<feature type="region of interest" description="Disordered" evidence="5">
    <location>
        <begin position="1"/>
        <end position="36"/>
    </location>
</feature>
<dbReference type="PANTHER" id="PTHR46102:SF2">
    <property type="entry name" value="AXIN"/>
    <property type="match status" value="1"/>
</dbReference>
<dbReference type="GO" id="GO:0048468">
    <property type="term" value="P:cell development"/>
    <property type="evidence" value="ECO:0007669"/>
    <property type="project" value="TreeGrafter"/>
</dbReference>
<evidence type="ECO:0000259" key="6">
    <source>
        <dbReference type="PROSITE" id="PS50132"/>
    </source>
</evidence>
<reference evidence="8 9" key="1">
    <citation type="submission" date="2024-05" db="EMBL/GenBank/DDBJ databases">
        <title>A high-quality chromosomal-level genome assembly of Topmouth culter (Culter alburnus).</title>
        <authorList>
            <person name="Zhao H."/>
        </authorList>
    </citation>
    <scope>NUCLEOTIDE SEQUENCE [LARGE SCALE GENOMIC DNA]</scope>
    <source>
        <strain evidence="8">CATC2023</strain>
        <tissue evidence="8">Muscle</tissue>
    </source>
</reference>
<dbReference type="GO" id="GO:0005634">
    <property type="term" value="C:nucleus"/>
    <property type="evidence" value="ECO:0007669"/>
    <property type="project" value="TreeGrafter"/>
</dbReference>
<dbReference type="AlphaFoldDB" id="A0AAW2B7F9"/>
<dbReference type="GO" id="GO:0005737">
    <property type="term" value="C:cytoplasm"/>
    <property type="evidence" value="ECO:0007669"/>
    <property type="project" value="UniProtKB-SubCell"/>
</dbReference>
<dbReference type="GO" id="GO:0016055">
    <property type="term" value="P:Wnt signaling pathway"/>
    <property type="evidence" value="ECO:0007669"/>
    <property type="project" value="UniProtKB-KW"/>
</dbReference>
<dbReference type="SMART" id="SM00315">
    <property type="entry name" value="RGS"/>
    <property type="match status" value="1"/>
</dbReference>
<comment type="caution">
    <text evidence="8">The sequence shown here is derived from an EMBL/GenBank/DDBJ whole genome shotgun (WGS) entry which is preliminary data.</text>
</comment>
<feature type="domain" description="RGS" evidence="6">
    <location>
        <begin position="66"/>
        <end position="188"/>
    </location>
</feature>
<dbReference type="InterPro" id="IPR038207">
    <property type="entry name" value="DIX_dom_sf"/>
</dbReference>
<evidence type="ECO:0000313" key="8">
    <source>
        <dbReference type="EMBL" id="KAK9981876.1"/>
    </source>
</evidence>
<proteinExistence type="predicted"/>
<dbReference type="InterPro" id="IPR036305">
    <property type="entry name" value="RGS_sf"/>
</dbReference>
<dbReference type="Gene3D" id="2.40.240.130">
    <property type="match status" value="1"/>
</dbReference>
<keyword evidence="2" id="KW-0963">Cytoplasm</keyword>
<feature type="region of interest" description="Disordered" evidence="5">
    <location>
        <begin position="190"/>
        <end position="265"/>
    </location>
</feature>
<dbReference type="GO" id="GO:0030877">
    <property type="term" value="C:beta-catenin destruction complex"/>
    <property type="evidence" value="ECO:0007669"/>
    <property type="project" value="TreeGrafter"/>
</dbReference>
<dbReference type="InterPro" id="IPR024066">
    <property type="entry name" value="RGS_subdom1/3"/>
</dbReference>
<evidence type="ECO:0000313" key="9">
    <source>
        <dbReference type="Proteomes" id="UP001479290"/>
    </source>
</evidence>
<keyword evidence="9" id="KW-1185">Reference proteome</keyword>
<dbReference type="InterPro" id="IPR043581">
    <property type="entry name" value="Axin-like"/>
</dbReference>
<dbReference type="GO" id="GO:0090090">
    <property type="term" value="P:negative regulation of canonical Wnt signaling pathway"/>
    <property type="evidence" value="ECO:0007669"/>
    <property type="project" value="InterPro"/>
</dbReference>
<dbReference type="GO" id="GO:0060090">
    <property type="term" value="F:molecular adaptor activity"/>
    <property type="evidence" value="ECO:0007669"/>
    <property type="project" value="TreeGrafter"/>
</dbReference>
<accession>A0AAW2B7F9</accession>
<dbReference type="InterPro" id="IPR029071">
    <property type="entry name" value="Ubiquitin-like_domsf"/>
</dbReference>
<comment type="subcellular location">
    <subcellularLocation>
        <location evidence="1">Cytoplasm</location>
    </subcellularLocation>
</comment>
<keyword evidence="3 4" id="KW-0879">Wnt signaling pathway</keyword>
<organism evidence="8 9">
    <name type="scientific">Culter alburnus</name>
    <name type="common">Topmouth culter</name>
    <dbReference type="NCBI Taxonomy" id="194366"/>
    <lineage>
        <taxon>Eukaryota</taxon>
        <taxon>Metazoa</taxon>
        <taxon>Chordata</taxon>
        <taxon>Craniata</taxon>
        <taxon>Vertebrata</taxon>
        <taxon>Euteleostomi</taxon>
        <taxon>Actinopterygii</taxon>
        <taxon>Neopterygii</taxon>
        <taxon>Teleostei</taxon>
        <taxon>Ostariophysi</taxon>
        <taxon>Cypriniformes</taxon>
        <taxon>Xenocyprididae</taxon>
        <taxon>Xenocypridinae</taxon>
        <taxon>Culter</taxon>
    </lineage>
</organism>
<evidence type="ECO:0000256" key="5">
    <source>
        <dbReference type="SAM" id="MobiDB-lite"/>
    </source>
</evidence>
<dbReference type="InterPro" id="IPR032101">
    <property type="entry name" value="Axin_TNKS-bd"/>
</dbReference>
<dbReference type="SUPFAM" id="SSF54236">
    <property type="entry name" value="Ubiquitin-like"/>
    <property type="match status" value="1"/>
</dbReference>
<dbReference type="GO" id="GO:0005886">
    <property type="term" value="C:plasma membrane"/>
    <property type="evidence" value="ECO:0007669"/>
    <property type="project" value="TreeGrafter"/>
</dbReference>
<feature type="domain" description="DIX" evidence="7">
    <location>
        <begin position="314"/>
        <end position="397"/>
    </location>
</feature>
<protein>
    <recommendedName>
        <fullName evidence="10">Axin-1</fullName>
    </recommendedName>
</protein>
<sequence length="401" mass="45371">MSYHSDAPRPPVPGEEGCEGGRFSSKTPSDWSESPAVTLRCSDLDLGFEPEGSASRDGPYEPWAETLLTLLDDRDGTALFLDFLRTLGYSALLEFWFACRGFQKVPEGATEQRLKLAKAMYRCYLSERSGCVVSRKITAETRCAVRDAIQRLQLDSGLFAQAHAQVQAVLQDSLFPLFLRSDVYLKHTQTVQSPQNHKTTSQGCQATPSEGVEPEKETLPPHNAANQKRPDDVQLRFRQQHHMCHRHHRTRDRDERHTHLSHTPVKMTPHSFAAELTRRLQDLQTRAQRHAEEDTDSSGTSLTADSDIISTCDVKCVTVVYYYSGDVIPYRTCVRSDPAVTLGRFKSLLTRRGPFRLYFKRASAEVDCGAVYEEIRRDEAVLPTFEQKIIARVETITDQMC</sequence>
<dbReference type="Proteomes" id="UP001479290">
    <property type="component" value="Unassembled WGS sequence"/>
</dbReference>
<dbReference type="InterPro" id="IPR044926">
    <property type="entry name" value="RGS_subdomain_2"/>
</dbReference>